<name>A0A7U4JAU8_9SPHN</name>
<dbReference type="RefSeq" id="WP_052508015.1">
    <property type="nucleotide sequence ID" value="NZ_CP010836.1"/>
</dbReference>
<proteinExistence type="predicted"/>
<feature type="signal peptide" evidence="1">
    <location>
        <begin position="1"/>
        <end position="20"/>
    </location>
</feature>
<evidence type="ECO:0000256" key="1">
    <source>
        <dbReference type="SAM" id="SignalP"/>
    </source>
</evidence>
<dbReference type="EMBL" id="CP010836">
    <property type="protein sequence ID" value="AJP73403.1"/>
    <property type="molecule type" value="Genomic_DNA"/>
</dbReference>
<reference evidence="2 3" key="2">
    <citation type="submission" date="2015-02" db="EMBL/GenBank/DDBJ databases">
        <title>The complete genome of Sphingomonas hengshuiensis sp. WHSC-8 isolated from soil of Hengshui Lake.</title>
        <authorList>
            <person name="Wei S."/>
            <person name="Guo J."/>
            <person name="Su C."/>
            <person name="Wu R."/>
            <person name="Zhang Z."/>
            <person name="Liang K."/>
            <person name="Li H."/>
            <person name="Wang T."/>
            <person name="Liu H."/>
            <person name="Zhang C."/>
            <person name="Li Z."/>
            <person name="Wang Q."/>
            <person name="Meng J."/>
        </authorList>
    </citation>
    <scope>NUCLEOTIDE SEQUENCE [LARGE SCALE GENOMIC DNA]</scope>
    <source>
        <strain evidence="2 3">WHSC-8</strain>
    </source>
</reference>
<protein>
    <submittedName>
        <fullName evidence="2">Uncharacterized protein</fullName>
    </submittedName>
</protein>
<sequence length="194" mass="20022">MKSVFSGVAMALAFITTANAQTVTAPPAETASSENAAILRAGTSVPLRTLTELTTEGKKLKVGYRFNLEVSEPVTVNNKIVIPVGSPAMGEVVSVRNKGMWGKSGKIEVRILYVRANDLQIRLSGSMDDKGVTGTAGVVGAAVLLPVAGFFLTGTSARIPAGSNMTGFVEEDVPITFAPGAPVGMTVPTSDPAK</sequence>
<accession>A0A7U4JAU8</accession>
<evidence type="ECO:0000313" key="2">
    <source>
        <dbReference type="EMBL" id="AJP73403.1"/>
    </source>
</evidence>
<evidence type="ECO:0000313" key="3">
    <source>
        <dbReference type="Proteomes" id="UP000032300"/>
    </source>
</evidence>
<dbReference type="AlphaFoldDB" id="A0A7U4JAU8"/>
<gene>
    <name evidence="2" type="ORF">TS85_18830</name>
</gene>
<feature type="chain" id="PRO_5031530719" evidence="1">
    <location>
        <begin position="21"/>
        <end position="194"/>
    </location>
</feature>
<dbReference type="Proteomes" id="UP000032300">
    <property type="component" value="Chromosome"/>
</dbReference>
<dbReference type="KEGG" id="sphi:TS85_18830"/>
<organism evidence="2 3">
    <name type="scientific">Sphingomonas hengshuiensis</name>
    <dbReference type="NCBI Taxonomy" id="1609977"/>
    <lineage>
        <taxon>Bacteria</taxon>
        <taxon>Pseudomonadati</taxon>
        <taxon>Pseudomonadota</taxon>
        <taxon>Alphaproteobacteria</taxon>
        <taxon>Sphingomonadales</taxon>
        <taxon>Sphingomonadaceae</taxon>
        <taxon>Sphingomonas</taxon>
    </lineage>
</organism>
<keyword evidence="1" id="KW-0732">Signal</keyword>
<reference evidence="2 3" key="1">
    <citation type="journal article" date="2015" name="Int. J. Syst. Evol. Microbiol.">
        <title>Sphingomonas hengshuiensis sp. nov., isolated from lake wetland.</title>
        <authorList>
            <person name="Wei S."/>
            <person name="Wang T."/>
            <person name="Liu H."/>
            <person name="Zhang C."/>
            <person name="Guo J."/>
            <person name="Wang Q."/>
            <person name="Liang K."/>
            <person name="Zhang Z."/>
        </authorList>
    </citation>
    <scope>NUCLEOTIDE SEQUENCE [LARGE SCALE GENOMIC DNA]</scope>
    <source>
        <strain evidence="2 3">WHSC-8</strain>
    </source>
</reference>
<keyword evidence="3" id="KW-1185">Reference proteome</keyword>
<dbReference type="OrthoDB" id="117664at2"/>